<protein>
    <submittedName>
        <fullName evidence="5">N-acetylmuramoyl-L-alanine amidase LytC</fullName>
        <ecNumber evidence="5">3.5.1.28</ecNumber>
    </submittedName>
</protein>
<dbReference type="EMBL" id="LKET01000021">
    <property type="protein sequence ID" value="KPU45545.1"/>
    <property type="molecule type" value="Genomic_DNA"/>
</dbReference>
<dbReference type="OrthoDB" id="9800780at2"/>
<reference evidence="5 6" key="1">
    <citation type="submission" date="2015-09" db="EMBL/GenBank/DDBJ databases">
        <title>Genome sequence of Oxobacter pfennigii DSM 3222.</title>
        <authorList>
            <person name="Poehlein A."/>
            <person name="Bengelsdorf F.R."/>
            <person name="Schiel-Bengelsdorf B."/>
            <person name="Duerre P."/>
            <person name="Daniel R."/>
        </authorList>
    </citation>
    <scope>NUCLEOTIDE SEQUENCE [LARGE SCALE GENOMIC DNA]</scope>
    <source>
        <strain evidence="5 6">DSM 3222</strain>
    </source>
</reference>
<dbReference type="GO" id="GO:0009253">
    <property type="term" value="P:peptidoglycan catabolic process"/>
    <property type="evidence" value="ECO:0007669"/>
    <property type="project" value="InterPro"/>
</dbReference>
<dbReference type="Gene3D" id="3.20.20.80">
    <property type="entry name" value="Glycosidases"/>
    <property type="match status" value="1"/>
</dbReference>
<keyword evidence="2 5" id="KW-0378">Hydrolase</keyword>
<dbReference type="STRING" id="36849.OXPF_07780"/>
<proteinExistence type="inferred from homology"/>
<dbReference type="InterPro" id="IPR003646">
    <property type="entry name" value="SH3-like_bac-type"/>
</dbReference>
<dbReference type="GO" id="GO:0016998">
    <property type="term" value="P:cell wall macromolecule catabolic process"/>
    <property type="evidence" value="ECO:0007669"/>
    <property type="project" value="InterPro"/>
</dbReference>
<dbReference type="Pfam" id="PF01183">
    <property type="entry name" value="Glyco_hydro_25"/>
    <property type="match status" value="1"/>
</dbReference>
<dbReference type="PROSITE" id="PS51781">
    <property type="entry name" value="SH3B"/>
    <property type="match status" value="1"/>
</dbReference>
<dbReference type="SMART" id="SM00287">
    <property type="entry name" value="SH3b"/>
    <property type="match status" value="1"/>
</dbReference>
<dbReference type="SMART" id="SM00641">
    <property type="entry name" value="Glyco_25"/>
    <property type="match status" value="1"/>
</dbReference>
<dbReference type="GO" id="GO:0008745">
    <property type="term" value="F:N-acetylmuramoyl-L-alanine amidase activity"/>
    <property type="evidence" value="ECO:0007669"/>
    <property type="project" value="UniProtKB-EC"/>
</dbReference>
<evidence type="ECO:0000256" key="3">
    <source>
        <dbReference type="ARBA" id="ARBA00023295"/>
    </source>
</evidence>
<dbReference type="Proteomes" id="UP000050326">
    <property type="component" value="Unassembled WGS sequence"/>
</dbReference>
<organism evidence="5 6">
    <name type="scientific">Oxobacter pfennigii</name>
    <dbReference type="NCBI Taxonomy" id="36849"/>
    <lineage>
        <taxon>Bacteria</taxon>
        <taxon>Bacillati</taxon>
        <taxon>Bacillota</taxon>
        <taxon>Clostridia</taxon>
        <taxon>Eubacteriales</taxon>
        <taxon>Clostridiaceae</taxon>
        <taxon>Oxobacter</taxon>
    </lineage>
</organism>
<evidence type="ECO:0000256" key="2">
    <source>
        <dbReference type="ARBA" id="ARBA00022801"/>
    </source>
</evidence>
<keyword evidence="6" id="KW-1185">Reference proteome</keyword>
<dbReference type="SUPFAM" id="SSF51445">
    <property type="entry name" value="(Trans)glycosidases"/>
    <property type="match status" value="1"/>
</dbReference>
<dbReference type="InterPro" id="IPR007253">
    <property type="entry name" value="Cell_wall-bd_2"/>
</dbReference>
<dbReference type="PATRIC" id="fig|36849.3.peg.831"/>
<gene>
    <name evidence="5" type="primary">lytC_2</name>
    <name evidence="5" type="ORF">OXPF_07780</name>
</gene>
<comment type="caution">
    <text evidence="5">The sequence shown here is derived from an EMBL/GenBank/DDBJ whole genome shotgun (WGS) entry which is preliminary data.</text>
</comment>
<dbReference type="PROSITE" id="PS51904">
    <property type="entry name" value="GLYCOSYL_HYDROL_F25_2"/>
    <property type="match status" value="1"/>
</dbReference>
<keyword evidence="3" id="KW-0326">Glycosidase</keyword>
<dbReference type="Gene3D" id="2.30.30.40">
    <property type="entry name" value="SH3 Domains"/>
    <property type="match status" value="1"/>
</dbReference>
<feature type="domain" description="SH3b" evidence="4">
    <location>
        <begin position="29"/>
        <end position="92"/>
    </location>
</feature>
<dbReference type="GO" id="GO:0003796">
    <property type="term" value="F:lysozyme activity"/>
    <property type="evidence" value="ECO:0007669"/>
    <property type="project" value="InterPro"/>
</dbReference>
<evidence type="ECO:0000259" key="4">
    <source>
        <dbReference type="PROSITE" id="PS51781"/>
    </source>
</evidence>
<evidence type="ECO:0000256" key="1">
    <source>
        <dbReference type="ARBA" id="ARBA00010646"/>
    </source>
</evidence>
<dbReference type="InterPro" id="IPR017853">
    <property type="entry name" value="GH"/>
</dbReference>
<dbReference type="Pfam" id="PF04122">
    <property type="entry name" value="CW_binding_2"/>
    <property type="match status" value="3"/>
</dbReference>
<sequence length="597" mass="64550">MRKLKTAILTTMAVIVLFSFIPGVSYAYTGVGIINCEGYLNVRQEAGTYAEIIDKLYPGTQINITDKLDNWYKVDIGGKIGWVFGDYVYTDSDTNFKRVQGTDRYATALEISKAGWQSSESVVIATGEAFPDALSAAPLAKLLDAPILLTPQDSLTTETINEIKRLGVKKAYLIGGQGVISLNIETSLLTMGMEVDRTYGLDRYETSEALAAKFFKEAKEAVIVTGENFPDAISIAPAAAAKEIPILLTAGDALSQNMKSYIESAGIENTYIAGGTGAVSSGIEALLPNPKRLGGMDRYETNTGINNFFADILNSSTTYIATGENYPDALAGSVMAAKNLSPVILIGTTPIQAALEFVNNREVDLDKVQILGGDGAVSNSSVLLLLASRHSQILRPPTQQIPSNTIKGIDVSRYQGDIDWKAVKDAGYEFAIIRISGVSSNGLFTDVNAIKNVNGAKAAGLVVGGYHYAYFKNAEEAQEEANYFVSIIKDMGLKYAVLDIEYPGAKGDLTQASLKFLDTVSSVAQPVLYSYPLFIDSHLTSKVTKYPLWIAHYGVSSPKVPVWPEWKIWQMTSQGSVPGIKGNVDINIMKPEFFKAN</sequence>
<evidence type="ECO:0000313" key="5">
    <source>
        <dbReference type="EMBL" id="KPU45545.1"/>
    </source>
</evidence>
<comment type="similarity">
    <text evidence="1">Belongs to the glycosyl hydrolase 25 family.</text>
</comment>
<dbReference type="InterPro" id="IPR002053">
    <property type="entry name" value="Glyco_hydro_25"/>
</dbReference>
<name>A0A0P8X413_9CLOT</name>
<evidence type="ECO:0000313" key="6">
    <source>
        <dbReference type="Proteomes" id="UP000050326"/>
    </source>
</evidence>
<accession>A0A0P8X413</accession>
<dbReference type="PANTHER" id="PTHR30032:SF8">
    <property type="entry name" value="GERMINATION-SPECIFIC N-ACETYLMURAMOYL-L-ALANINE AMIDASE"/>
    <property type="match status" value="1"/>
</dbReference>
<dbReference type="RefSeq" id="WP_054873891.1">
    <property type="nucleotide sequence ID" value="NZ_LKET01000021.1"/>
</dbReference>
<dbReference type="InterPro" id="IPR051922">
    <property type="entry name" value="Bact_Sporulation_Assoc"/>
</dbReference>
<dbReference type="Gene3D" id="3.40.50.12090">
    <property type="match status" value="2"/>
</dbReference>
<dbReference type="Pfam" id="PF08239">
    <property type="entry name" value="SH3_3"/>
    <property type="match status" value="1"/>
</dbReference>
<dbReference type="AlphaFoldDB" id="A0A0P8X413"/>
<dbReference type="InterPro" id="IPR018077">
    <property type="entry name" value="Glyco_hydro_fam25_subgr"/>
</dbReference>
<dbReference type="EC" id="3.5.1.28" evidence="5"/>
<dbReference type="PANTHER" id="PTHR30032">
    <property type="entry name" value="N-ACETYLMURAMOYL-L-ALANINE AMIDASE-RELATED"/>
    <property type="match status" value="1"/>
</dbReference>